<evidence type="ECO:0000313" key="10">
    <source>
        <dbReference type="Proteomes" id="UP000253970"/>
    </source>
</evidence>
<name>A0A369MH96_EGGLN</name>
<accession>A0A369MH96</accession>
<dbReference type="EMBL" id="VEVP01000014">
    <property type="protein sequence ID" value="TNU91052.1"/>
    <property type="molecule type" value="Genomic_DNA"/>
</dbReference>
<reference evidence="6" key="3">
    <citation type="submission" date="2019-06" db="EMBL/GenBank/DDBJ databases">
        <authorList>
            <person name="Bisanz J.E."/>
            <person name="Turnbaugh P.J."/>
        </authorList>
    </citation>
    <scope>NUCLEOTIDE SEQUENCE</scope>
    <source>
        <strain evidence="6">SECO-MT75m2</strain>
    </source>
</reference>
<dbReference type="EMBL" id="PPTY01000007">
    <property type="protein sequence ID" value="RDB86579.1"/>
    <property type="molecule type" value="Genomic_DNA"/>
</dbReference>
<dbReference type="GeneID" id="69511902"/>
<evidence type="ECO:0000313" key="12">
    <source>
        <dbReference type="Proteomes" id="UP000436429"/>
    </source>
</evidence>
<dbReference type="Proteomes" id="UP000253915">
    <property type="component" value="Unassembled WGS sequence"/>
</dbReference>
<dbReference type="AlphaFoldDB" id="A0A369MH96"/>
<reference evidence="1 12" key="4">
    <citation type="submission" date="2019-11" db="EMBL/GenBank/DDBJ databases">
        <title>Whole genome shotgun sequencing (WGS) data from Adlercreutzia equolifaciens ResAG-91, Eggerthella lenta MRI-F36, MRI-F37, MRI-F40, ResAG-49, ResAG-88, ResAG-121, ResAG-145, and Gordonibacter sp. ResAG-5, ResAG-26, ResAG-43, ResAG-50, ResAG-59.</title>
        <authorList>
            <person name="Stoll D.A."/>
            <person name="Danylec N."/>
            <person name="Franz C.M.A.P."/>
            <person name="Huch M."/>
        </authorList>
    </citation>
    <scope>NUCLEOTIDE SEQUENCE [LARGE SCALE GENOMIC DNA]</scope>
    <source>
        <strain evidence="1 12">ResAG-88</strain>
    </source>
</reference>
<gene>
    <name evidence="5" type="ORF">C1853_08125</name>
    <name evidence="4" type="ORF">C1871_06075</name>
    <name evidence="3" type="ORF">C1872_06305</name>
    <name evidence="2" type="ORF">C1875_08270</name>
    <name evidence="6" type="ORF">FIC87_07660</name>
    <name evidence="1" type="ORF">GO726_04835</name>
</gene>
<organism evidence="2 10">
    <name type="scientific">Eggerthella lenta</name>
    <name type="common">Eubacterium lentum</name>
    <dbReference type="NCBI Taxonomy" id="84112"/>
    <lineage>
        <taxon>Bacteria</taxon>
        <taxon>Bacillati</taxon>
        <taxon>Actinomycetota</taxon>
        <taxon>Coriobacteriia</taxon>
        <taxon>Eggerthellales</taxon>
        <taxon>Eggerthellaceae</taxon>
        <taxon>Eggerthella</taxon>
    </lineage>
</organism>
<protein>
    <recommendedName>
        <fullName evidence="13">DUF2795 domain-containing protein</fullName>
    </recommendedName>
</protein>
<comment type="caution">
    <text evidence="2">The sequence shown here is derived from an EMBL/GenBank/DDBJ whole genome shotgun (WGS) entry which is preliminary data.</text>
</comment>
<dbReference type="Proteomes" id="UP000253970">
    <property type="component" value="Unassembled WGS sequence"/>
</dbReference>
<sequence>MAGSNTVRSPHYGALQDVVDSLYLGLGPKEKLRRLDIVVAAEAADLPDDLAEIVNLLPPGSYTRQRLCDQLNSAIGGHAWGQVYGTVQ</sequence>
<dbReference type="Proteomes" id="UP000312594">
    <property type="component" value="Unassembled WGS sequence"/>
</dbReference>
<evidence type="ECO:0000313" key="2">
    <source>
        <dbReference type="EMBL" id="RDB69974.1"/>
    </source>
</evidence>
<dbReference type="EMBL" id="WPOM01000007">
    <property type="protein sequence ID" value="MVN32492.1"/>
    <property type="molecule type" value="Genomic_DNA"/>
</dbReference>
<evidence type="ECO:0000313" key="6">
    <source>
        <dbReference type="EMBL" id="TNU91052.1"/>
    </source>
</evidence>
<evidence type="ECO:0000313" key="9">
    <source>
        <dbReference type="Proteomes" id="UP000253915"/>
    </source>
</evidence>
<proteinExistence type="predicted"/>
<reference evidence="6 11" key="1">
    <citation type="journal article" date="2005" name="Appl. Environ. Microbiol.">
        <title>Intestinal bacterial communities that produce active estrogen-like compounds enterodiol and enterolactone in humans.</title>
        <authorList>
            <person name="Clavel T."/>
            <person name="Henderson G."/>
            <person name="Alpert C.A."/>
            <person name="Philippe C."/>
            <person name="Rigottier-Gois L."/>
            <person name="Dore J."/>
            <person name="Blaut M."/>
        </authorList>
    </citation>
    <scope>NUCLEOTIDE SEQUENCE [LARGE SCALE GENOMIC DNA]</scope>
    <source>
        <strain evidence="6 11">SECO-MT75m2</strain>
    </source>
</reference>
<dbReference type="RefSeq" id="WP_009306693.1">
    <property type="nucleotide sequence ID" value="NZ_AP025575.1"/>
</dbReference>
<evidence type="ECO:0000313" key="3">
    <source>
        <dbReference type="EMBL" id="RDB80247.1"/>
    </source>
</evidence>
<evidence type="ECO:0000313" key="1">
    <source>
        <dbReference type="EMBL" id="MVN32492.1"/>
    </source>
</evidence>
<reference evidence="7 8" key="2">
    <citation type="journal article" date="2018" name="Elife">
        <title>Discovery and characterization of a prevalent human gut bacterial enzyme sufficient for the inactivation of a family of plant toxins.</title>
        <authorList>
            <person name="Koppel N."/>
            <person name="Bisanz J.E."/>
            <person name="Pandelia M.E."/>
            <person name="Turnbaugh P.J."/>
            <person name="Balskus E.P."/>
        </authorList>
    </citation>
    <scope>NUCLEOTIDE SEQUENCE [LARGE SCALE GENOMIC DNA]</scope>
    <source>
        <strain evidence="5 9">16A</strain>
        <strain evidence="4 8">FAA1-1-60AUCSF</strain>
        <strain evidence="3 7">MR1 #12</strain>
        <strain evidence="2 10">W1 BHI 6</strain>
    </source>
</reference>
<evidence type="ECO:0000313" key="4">
    <source>
        <dbReference type="EMBL" id="RDB86579.1"/>
    </source>
</evidence>
<dbReference type="EMBL" id="PPUQ01000009">
    <property type="protein sequence ID" value="RDC38164.1"/>
    <property type="molecule type" value="Genomic_DNA"/>
</dbReference>
<dbReference type="OMA" id="HAWGQVY"/>
<evidence type="ECO:0000313" key="7">
    <source>
        <dbReference type="Proteomes" id="UP000253752"/>
    </source>
</evidence>
<evidence type="ECO:0000313" key="5">
    <source>
        <dbReference type="EMBL" id="RDC38164.1"/>
    </source>
</evidence>
<evidence type="ECO:0000313" key="8">
    <source>
        <dbReference type="Proteomes" id="UP000253857"/>
    </source>
</evidence>
<dbReference type="EMBL" id="PPTU01000011">
    <property type="protein sequence ID" value="RDB69974.1"/>
    <property type="molecule type" value="Genomic_DNA"/>
</dbReference>
<evidence type="ECO:0000313" key="11">
    <source>
        <dbReference type="Proteomes" id="UP000312594"/>
    </source>
</evidence>
<dbReference type="EMBL" id="PPTX01000007">
    <property type="protein sequence ID" value="RDB80247.1"/>
    <property type="molecule type" value="Genomic_DNA"/>
</dbReference>
<dbReference type="Proteomes" id="UP000253857">
    <property type="component" value="Unassembled WGS sequence"/>
</dbReference>
<dbReference type="Proteomes" id="UP000253752">
    <property type="component" value="Unassembled WGS sequence"/>
</dbReference>
<dbReference type="Proteomes" id="UP000436429">
    <property type="component" value="Unassembled WGS sequence"/>
</dbReference>
<evidence type="ECO:0008006" key="13">
    <source>
        <dbReference type="Google" id="ProtNLM"/>
    </source>
</evidence>